<evidence type="ECO:0000313" key="4">
    <source>
        <dbReference type="Proteomes" id="UP000000311"/>
    </source>
</evidence>
<dbReference type="AlphaFoldDB" id="E2B1I0"/>
<dbReference type="PANTHER" id="PTHR11533">
    <property type="entry name" value="PROTEASE M1 ZINC METALLOPROTEASE"/>
    <property type="match status" value="1"/>
</dbReference>
<keyword evidence="4" id="KW-1185">Reference proteome</keyword>
<dbReference type="Proteomes" id="UP000000311">
    <property type="component" value="Unassembled WGS sequence"/>
</dbReference>
<evidence type="ECO:0000259" key="2">
    <source>
        <dbReference type="Pfam" id="PF11838"/>
    </source>
</evidence>
<organism evidence="4">
    <name type="scientific">Camponotus floridanus</name>
    <name type="common">Florida carpenter ant</name>
    <dbReference type="NCBI Taxonomy" id="104421"/>
    <lineage>
        <taxon>Eukaryota</taxon>
        <taxon>Metazoa</taxon>
        <taxon>Ecdysozoa</taxon>
        <taxon>Arthropoda</taxon>
        <taxon>Hexapoda</taxon>
        <taxon>Insecta</taxon>
        <taxon>Pterygota</taxon>
        <taxon>Neoptera</taxon>
        <taxon>Endopterygota</taxon>
        <taxon>Hymenoptera</taxon>
        <taxon>Apocrita</taxon>
        <taxon>Aculeata</taxon>
        <taxon>Formicoidea</taxon>
        <taxon>Formicidae</taxon>
        <taxon>Formicinae</taxon>
        <taxon>Camponotus</taxon>
    </lineage>
</organism>
<proteinExistence type="inferred from homology"/>
<dbReference type="InterPro" id="IPR050344">
    <property type="entry name" value="Peptidase_M1_aminopeptidases"/>
</dbReference>
<comment type="similarity">
    <text evidence="1">Belongs to the peptidase M1 family.</text>
</comment>
<reference evidence="3 4" key="1">
    <citation type="journal article" date="2010" name="Science">
        <title>Genomic comparison of the ants Camponotus floridanus and Harpegnathos saltator.</title>
        <authorList>
            <person name="Bonasio R."/>
            <person name="Zhang G."/>
            <person name="Ye C."/>
            <person name="Mutti N.S."/>
            <person name="Fang X."/>
            <person name="Qin N."/>
            <person name="Donahue G."/>
            <person name="Yang P."/>
            <person name="Li Q."/>
            <person name="Li C."/>
            <person name="Zhang P."/>
            <person name="Huang Z."/>
            <person name="Berger S.L."/>
            <person name="Reinberg D."/>
            <person name="Wang J."/>
            <person name="Liebig J."/>
        </authorList>
    </citation>
    <scope>NUCLEOTIDE SEQUENCE [LARGE SCALE GENOMIC DNA]</scope>
    <source>
        <strain evidence="4">C129</strain>
    </source>
</reference>
<dbReference type="GO" id="GO:0043171">
    <property type="term" value="P:peptide catabolic process"/>
    <property type="evidence" value="ECO:0007669"/>
    <property type="project" value="TreeGrafter"/>
</dbReference>
<keyword evidence="3" id="KW-0645">Protease</keyword>
<evidence type="ECO:0000256" key="1">
    <source>
        <dbReference type="ARBA" id="ARBA00010136"/>
    </source>
</evidence>
<dbReference type="GO" id="GO:0042277">
    <property type="term" value="F:peptide binding"/>
    <property type="evidence" value="ECO:0007669"/>
    <property type="project" value="TreeGrafter"/>
</dbReference>
<sequence length="199" mass="24057">MQSTMDKSDFKSELKYNVTDKIASWTRLNHYPVINVKRNYDNNWLSISVENLNYFVTWIFVNITTQEYFDSKKLLTSVWLKPNISYHAKIDFIDENYWILANLQQSGCYRVNYDVENWKRLVRYLHTNSFRKIHVLDRAKLIDDAFHFVMTGQLQRDIFFNISHYLSQDTDYIAWYPMFKNLEYISGFFAFPESLFIKV</sequence>
<dbReference type="Pfam" id="PF11838">
    <property type="entry name" value="ERAP1_C"/>
    <property type="match status" value="1"/>
</dbReference>
<accession>E2B1I0</accession>
<dbReference type="GO" id="GO:0070006">
    <property type="term" value="F:metalloaminopeptidase activity"/>
    <property type="evidence" value="ECO:0007669"/>
    <property type="project" value="TreeGrafter"/>
</dbReference>
<evidence type="ECO:0000313" key="3">
    <source>
        <dbReference type="EMBL" id="EFN60464.1"/>
    </source>
</evidence>
<keyword evidence="3" id="KW-0378">Hydrolase</keyword>
<dbReference type="GO" id="GO:0006508">
    <property type="term" value="P:proteolysis"/>
    <property type="evidence" value="ECO:0007669"/>
    <property type="project" value="TreeGrafter"/>
</dbReference>
<dbReference type="GO" id="GO:0008270">
    <property type="term" value="F:zinc ion binding"/>
    <property type="evidence" value="ECO:0007669"/>
    <property type="project" value="TreeGrafter"/>
</dbReference>
<gene>
    <name evidence="3" type="ORF">EAG_02686</name>
</gene>
<name>E2B1I0_CAMFO</name>
<dbReference type="PANTHER" id="PTHR11533:SF294">
    <property type="entry name" value="THYROTROPIN-RELEASING HORMONE-DEGRADING ECTOENZYME"/>
    <property type="match status" value="1"/>
</dbReference>
<dbReference type="Gene3D" id="1.25.50.20">
    <property type="match status" value="1"/>
</dbReference>
<feature type="domain" description="ERAP1-like C-terminal" evidence="2">
    <location>
        <begin position="98"/>
        <end position="190"/>
    </location>
</feature>
<protein>
    <submittedName>
        <fullName evidence="3">Aminopeptidase N</fullName>
    </submittedName>
</protein>
<dbReference type="GO" id="GO:0005737">
    <property type="term" value="C:cytoplasm"/>
    <property type="evidence" value="ECO:0007669"/>
    <property type="project" value="TreeGrafter"/>
</dbReference>
<dbReference type="InterPro" id="IPR024571">
    <property type="entry name" value="ERAP1-like_C_dom"/>
</dbReference>
<dbReference type="GO" id="GO:0016020">
    <property type="term" value="C:membrane"/>
    <property type="evidence" value="ECO:0007669"/>
    <property type="project" value="TreeGrafter"/>
</dbReference>
<dbReference type="EMBL" id="GL444930">
    <property type="protein sequence ID" value="EFN60464.1"/>
    <property type="molecule type" value="Genomic_DNA"/>
</dbReference>
<dbReference type="GO" id="GO:0005615">
    <property type="term" value="C:extracellular space"/>
    <property type="evidence" value="ECO:0007669"/>
    <property type="project" value="TreeGrafter"/>
</dbReference>
<dbReference type="InParanoid" id="E2B1I0"/>
<keyword evidence="3" id="KW-0031">Aminopeptidase</keyword>
<dbReference type="Gene3D" id="2.60.40.1910">
    <property type="match status" value="1"/>
</dbReference>